<proteinExistence type="inferred from homology"/>
<reference evidence="7 8" key="1">
    <citation type="submission" date="2024-12" db="EMBL/GenBank/DDBJ databases">
        <authorList>
            <person name="Lee Y."/>
        </authorList>
    </citation>
    <scope>NUCLEOTIDE SEQUENCE [LARGE SCALE GENOMIC DNA]</scope>
    <source>
        <strain evidence="7 8">03SUJ4</strain>
    </source>
</reference>
<dbReference type="InterPro" id="IPR013805">
    <property type="entry name" value="GrpE_CC"/>
</dbReference>
<evidence type="ECO:0000256" key="6">
    <source>
        <dbReference type="SAM" id="MobiDB-lite"/>
    </source>
</evidence>
<dbReference type="InterPro" id="IPR009012">
    <property type="entry name" value="GrpE_head"/>
</dbReference>
<evidence type="ECO:0000256" key="5">
    <source>
        <dbReference type="RuleBase" id="RU004478"/>
    </source>
</evidence>
<keyword evidence="2 3" id="KW-0143">Chaperone</keyword>
<organism evidence="7 8">
    <name type="scientific">Terriglobus aquaticus</name>
    <dbReference type="NCBI Taxonomy" id="940139"/>
    <lineage>
        <taxon>Bacteria</taxon>
        <taxon>Pseudomonadati</taxon>
        <taxon>Acidobacteriota</taxon>
        <taxon>Terriglobia</taxon>
        <taxon>Terriglobales</taxon>
        <taxon>Acidobacteriaceae</taxon>
        <taxon>Terriglobus</taxon>
    </lineage>
</organism>
<dbReference type="CDD" id="cd00446">
    <property type="entry name" value="GrpE"/>
    <property type="match status" value="1"/>
</dbReference>
<dbReference type="NCBIfam" id="NF010738">
    <property type="entry name" value="PRK14140.1"/>
    <property type="match status" value="1"/>
</dbReference>
<name>A0ABW9KN84_9BACT</name>
<evidence type="ECO:0000313" key="7">
    <source>
        <dbReference type="EMBL" id="MFN2976552.1"/>
    </source>
</evidence>
<dbReference type="Proteomes" id="UP001634747">
    <property type="component" value="Unassembled WGS sequence"/>
</dbReference>
<dbReference type="HAMAP" id="MF_01151">
    <property type="entry name" value="GrpE"/>
    <property type="match status" value="1"/>
</dbReference>
<comment type="subcellular location">
    <subcellularLocation>
        <location evidence="3">Cytoplasm</location>
    </subcellularLocation>
</comment>
<evidence type="ECO:0000313" key="8">
    <source>
        <dbReference type="Proteomes" id="UP001634747"/>
    </source>
</evidence>
<comment type="caution">
    <text evidence="7">The sequence shown here is derived from an EMBL/GenBank/DDBJ whole genome shotgun (WGS) entry which is preliminary data.</text>
</comment>
<dbReference type="InterPro" id="IPR000740">
    <property type="entry name" value="GrpE"/>
</dbReference>
<comment type="function">
    <text evidence="3 4">Participates actively in the response to hyperosmotic and heat shock by preventing the aggregation of stress-denatured proteins, in association with DnaK and GrpE. It is the nucleotide exchange factor for DnaK and may function as a thermosensor. Unfolded proteins bind initially to DnaJ; upon interaction with the DnaJ-bound protein, DnaK hydrolyzes its bound ATP, resulting in the formation of a stable complex. GrpE releases ADP from DnaK; ATP binding to DnaK triggers the release of the substrate protein, thus completing the reaction cycle. Several rounds of ATP-dependent interactions between DnaJ, DnaK and GrpE are required for fully efficient folding.</text>
</comment>
<dbReference type="SUPFAM" id="SSF58014">
    <property type="entry name" value="Coiled-coil domain of nucleotide exchange factor GrpE"/>
    <property type="match status" value="1"/>
</dbReference>
<keyword evidence="3 4" id="KW-0346">Stress response</keyword>
<protein>
    <recommendedName>
        <fullName evidence="3 4">Protein GrpE</fullName>
    </recommendedName>
    <alternativeName>
        <fullName evidence="3">HSP-70 cofactor</fullName>
    </alternativeName>
</protein>
<evidence type="ECO:0000256" key="1">
    <source>
        <dbReference type="ARBA" id="ARBA00009054"/>
    </source>
</evidence>
<dbReference type="Pfam" id="PF01025">
    <property type="entry name" value="GrpE"/>
    <property type="match status" value="1"/>
</dbReference>
<sequence length="189" mass="20978">MNEVNEPVIAADEELQGAVEGEAMDAGSAAEAPTVTEAEYEQVKRERDQLLDRIARLQAEFENARRREAKERMEFRDYALGQAAEGLLPVLDNFDLALKSNGSPEQFRAGVDLIAKQLDEAVRGLGLTHVETVGTQFDPHVHEALGQVETAEFPDGAVVQEIRRGYKVKDRLLRPALVQVARNSQQREA</sequence>
<evidence type="ECO:0000256" key="3">
    <source>
        <dbReference type="HAMAP-Rule" id="MF_01151"/>
    </source>
</evidence>
<comment type="similarity">
    <text evidence="1 3 5">Belongs to the GrpE family.</text>
</comment>
<keyword evidence="3" id="KW-0963">Cytoplasm</keyword>
<evidence type="ECO:0000256" key="2">
    <source>
        <dbReference type="ARBA" id="ARBA00023186"/>
    </source>
</evidence>
<dbReference type="PANTHER" id="PTHR21237:SF23">
    <property type="entry name" value="GRPE PROTEIN HOMOLOG, MITOCHONDRIAL"/>
    <property type="match status" value="1"/>
</dbReference>
<dbReference type="Gene3D" id="3.90.20.20">
    <property type="match status" value="1"/>
</dbReference>
<feature type="region of interest" description="Disordered" evidence="6">
    <location>
        <begin position="20"/>
        <end position="43"/>
    </location>
</feature>
<dbReference type="PRINTS" id="PR00773">
    <property type="entry name" value="GRPEPROTEIN"/>
</dbReference>
<comment type="subunit">
    <text evidence="3">Homodimer.</text>
</comment>
<evidence type="ECO:0000256" key="4">
    <source>
        <dbReference type="RuleBase" id="RU000639"/>
    </source>
</evidence>
<keyword evidence="8" id="KW-1185">Reference proteome</keyword>
<dbReference type="PROSITE" id="PS01071">
    <property type="entry name" value="GRPE"/>
    <property type="match status" value="1"/>
</dbReference>
<gene>
    <name evidence="3 7" type="primary">grpE</name>
    <name evidence="7" type="ORF">ACK2TP_12330</name>
</gene>
<dbReference type="SUPFAM" id="SSF51064">
    <property type="entry name" value="Head domain of nucleotide exchange factor GrpE"/>
    <property type="match status" value="1"/>
</dbReference>
<dbReference type="Gene3D" id="2.30.22.10">
    <property type="entry name" value="Head domain of nucleotide exchange factor GrpE"/>
    <property type="match status" value="1"/>
</dbReference>
<dbReference type="PANTHER" id="PTHR21237">
    <property type="entry name" value="GRPE PROTEIN"/>
    <property type="match status" value="1"/>
</dbReference>
<dbReference type="EMBL" id="JBJYXY010000001">
    <property type="protein sequence ID" value="MFN2976552.1"/>
    <property type="molecule type" value="Genomic_DNA"/>
</dbReference>
<dbReference type="RefSeq" id="WP_317889787.1">
    <property type="nucleotide sequence ID" value="NZ_BAABBH010000001.1"/>
</dbReference>
<accession>A0ABW9KN84</accession>